<dbReference type="Proteomes" id="UP000229916">
    <property type="component" value="Unassembled WGS sequence"/>
</dbReference>
<dbReference type="EMBL" id="PEWD01000038">
    <property type="protein sequence ID" value="PIU68985.1"/>
    <property type="molecule type" value="Genomic_DNA"/>
</dbReference>
<dbReference type="InterPro" id="IPR007842">
    <property type="entry name" value="HEPN_dom"/>
</dbReference>
<protein>
    <submittedName>
        <fullName evidence="2">DNA-binding protein</fullName>
    </submittedName>
</protein>
<feature type="domain" description="HEPN" evidence="1">
    <location>
        <begin position="11"/>
        <end position="121"/>
    </location>
</feature>
<sequence>MLNQEMINYWKKSACEDIITAEGLFRIGRYLPCLFYCHLFLEKIIKALVVKDTGKTAPFGHKLTRLVKFISSVNFTPEQLDLLDEVTAFNIKARYEDYKFAVHKKATQEYTQDYLTKTKAFYLWLQEKL</sequence>
<gene>
    <name evidence="2" type="ORF">COS81_01960</name>
</gene>
<accession>A0A2M7ANN4</accession>
<dbReference type="Pfam" id="PF05168">
    <property type="entry name" value="HEPN"/>
    <property type="match status" value="1"/>
</dbReference>
<name>A0A2M7ANN4_UNCKA</name>
<dbReference type="Gene3D" id="1.20.120.330">
    <property type="entry name" value="Nucleotidyltransferases domain 2"/>
    <property type="match status" value="1"/>
</dbReference>
<proteinExistence type="predicted"/>
<organism evidence="2 3">
    <name type="scientific">candidate division WWE3 bacterium CG06_land_8_20_14_3_00_42_16</name>
    <dbReference type="NCBI Taxonomy" id="1975083"/>
    <lineage>
        <taxon>Bacteria</taxon>
        <taxon>Katanobacteria</taxon>
    </lineage>
</organism>
<dbReference type="SUPFAM" id="SSF81593">
    <property type="entry name" value="Nucleotidyltransferase substrate binding subunit/domain"/>
    <property type="match status" value="1"/>
</dbReference>
<dbReference type="AlphaFoldDB" id="A0A2M7ANN4"/>
<keyword evidence="2" id="KW-0238">DNA-binding</keyword>
<reference evidence="3" key="1">
    <citation type="submission" date="2017-09" db="EMBL/GenBank/DDBJ databases">
        <title>Depth-based differentiation of microbial function through sediment-hosted aquifers and enrichment of novel symbionts in the deep terrestrial subsurface.</title>
        <authorList>
            <person name="Probst A.J."/>
            <person name="Ladd B."/>
            <person name="Jarett J.K."/>
            <person name="Geller-Mcgrath D.E."/>
            <person name="Sieber C.M.K."/>
            <person name="Emerson J.B."/>
            <person name="Anantharaman K."/>
            <person name="Thomas B.C."/>
            <person name="Malmstrom R."/>
            <person name="Stieglmeier M."/>
            <person name="Klingl A."/>
            <person name="Woyke T."/>
            <person name="Ryan C.M."/>
            <person name="Banfield J.F."/>
        </authorList>
    </citation>
    <scope>NUCLEOTIDE SEQUENCE [LARGE SCALE GENOMIC DNA]</scope>
</reference>
<dbReference type="PROSITE" id="PS50910">
    <property type="entry name" value="HEPN"/>
    <property type="match status" value="1"/>
</dbReference>
<evidence type="ECO:0000259" key="1">
    <source>
        <dbReference type="PROSITE" id="PS50910"/>
    </source>
</evidence>
<dbReference type="GO" id="GO:0003677">
    <property type="term" value="F:DNA binding"/>
    <property type="evidence" value="ECO:0007669"/>
    <property type="project" value="UniProtKB-KW"/>
</dbReference>
<comment type="caution">
    <text evidence="2">The sequence shown here is derived from an EMBL/GenBank/DDBJ whole genome shotgun (WGS) entry which is preliminary data.</text>
</comment>
<evidence type="ECO:0000313" key="2">
    <source>
        <dbReference type="EMBL" id="PIU68985.1"/>
    </source>
</evidence>
<evidence type="ECO:0000313" key="3">
    <source>
        <dbReference type="Proteomes" id="UP000229916"/>
    </source>
</evidence>